<evidence type="ECO:0000313" key="3">
    <source>
        <dbReference type="RefSeq" id="XP_033169351.1"/>
    </source>
</evidence>
<dbReference type="PANTHER" id="PTHR21112:SF0">
    <property type="entry name" value="CHEMOSENSORY PROTEIN A 29A-RELATED"/>
    <property type="match status" value="1"/>
</dbReference>
<evidence type="ECO:0000256" key="1">
    <source>
        <dbReference type="SAM" id="SignalP"/>
    </source>
</evidence>
<protein>
    <submittedName>
        <fullName evidence="3">Uncharacterized protein LOC117146870</fullName>
    </submittedName>
</protein>
<feature type="signal peptide" evidence="1">
    <location>
        <begin position="1"/>
        <end position="22"/>
    </location>
</feature>
<reference evidence="3" key="1">
    <citation type="submission" date="2025-08" db="UniProtKB">
        <authorList>
            <consortium name="RefSeq"/>
        </authorList>
    </citation>
    <scope>IDENTIFICATION</scope>
    <source>
        <strain evidence="3">Mau12</strain>
        <tissue evidence="3">Whole Body</tissue>
    </source>
</reference>
<name>A0A6P8L1S1_DROMA</name>
<sequence length="189" mass="21422">MGRKSGMLPILILVMCCDSIMGGLSRSKQTWTYRIRSTRMATNNESVAGGETHLEREGRGDYTMSGYLYFNVDVPKDVEAEVNIYRSNDGGATYKLEPYSVPRSGVYQTMNTFYKDMIMPSAANCSNFPQFEDKLELVAAQKFTYNKCLLSTDGFPTYLPDGIYKFELKSFGLIELFFEALVEVTQKTF</sequence>
<keyword evidence="2" id="KW-1185">Reference proteome</keyword>
<dbReference type="Proteomes" id="UP000515162">
    <property type="component" value="Chromosome X"/>
</dbReference>
<dbReference type="RefSeq" id="XP_033169351.1">
    <property type="nucleotide sequence ID" value="XM_033313460.1"/>
</dbReference>
<dbReference type="AlphaFoldDB" id="A0A6P8L1S1"/>
<dbReference type="InterPro" id="IPR010512">
    <property type="entry name" value="DUF1091"/>
</dbReference>
<organism evidence="2 3">
    <name type="scientific">Drosophila mauritiana</name>
    <name type="common">Fruit fly</name>
    <dbReference type="NCBI Taxonomy" id="7226"/>
    <lineage>
        <taxon>Eukaryota</taxon>
        <taxon>Metazoa</taxon>
        <taxon>Ecdysozoa</taxon>
        <taxon>Arthropoda</taxon>
        <taxon>Hexapoda</taxon>
        <taxon>Insecta</taxon>
        <taxon>Pterygota</taxon>
        <taxon>Neoptera</taxon>
        <taxon>Endopterygota</taxon>
        <taxon>Diptera</taxon>
        <taxon>Brachycera</taxon>
        <taxon>Muscomorpha</taxon>
        <taxon>Ephydroidea</taxon>
        <taxon>Drosophilidae</taxon>
        <taxon>Drosophila</taxon>
        <taxon>Sophophora</taxon>
    </lineage>
</organism>
<dbReference type="Pfam" id="PF06477">
    <property type="entry name" value="DUF1091"/>
    <property type="match status" value="1"/>
</dbReference>
<proteinExistence type="predicted"/>
<dbReference type="PANTHER" id="PTHR21112">
    <property type="entry name" value="CHEMOSENSORY PROTEIN A 29A-RELATED"/>
    <property type="match status" value="1"/>
</dbReference>
<evidence type="ECO:0000313" key="2">
    <source>
        <dbReference type="Proteomes" id="UP000515162"/>
    </source>
</evidence>
<keyword evidence="1" id="KW-0732">Signal</keyword>
<accession>A0A6P8L1S1</accession>
<feature type="chain" id="PRO_5028064866" evidence="1">
    <location>
        <begin position="23"/>
        <end position="189"/>
    </location>
</feature>
<dbReference type="GeneID" id="117146870"/>
<gene>
    <name evidence="3" type="primary">LOC117146870</name>
</gene>